<accession>A0A1D9MFU8</accession>
<sequence>MSCESPQESLGFLLHDATRAIRRQFERLAADHGLTTSQWRVLVHLFRNGPMPQARLAELLEIEPISVSRLIDRMEDGGWVSRVADPTDRRVRRVELRDKAREIQPQAREIADALYDRALAGLPPETRSLLIEALKTLISNLSQPTETDHDR</sequence>
<evidence type="ECO:0000256" key="2">
    <source>
        <dbReference type="ARBA" id="ARBA00023125"/>
    </source>
</evidence>
<dbReference type="SUPFAM" id="SSF46785">
    <property type="entry name" value="Winged helix' DNA-binding domain"/>
    <property type="match status" value="1"/>
</dbReference>
<dbReference type="PROSITE" id="PS50995">
    <property type="entry name" value="HTH_MARR_2"/>
    <property type="match status" value="1"/>
</dbReference>
<evidence type="ECO:0000313" key="6">
    <source>
        <dbReference type="Proteomes" id="UP000176562"/>
    </source>
</evidence>
<dbReference type="GO" id="GO:0003700">
    <property type="term" value="F:DNA-binding transcription factor activity"/>
    <property type="evidence" value="ECO:0007669"/>
    <property type="project" value="InterPro"/>
</dbReference>
<keyword evidence="3" id="KW-0804">Transcription</keyword>
<dbReference type="RefSeq" id="WP_071167047.1">
    <property type="nucleotide sequence ID" value="NZ_CP017781.1"/>
</dbReference>
<keyword evidence="2" id="KW-0238">DNA-binding</keyword>
<dbReference type="Gene3D" id="1.10.10.10">
    <property type="entry name" value="Winged helix-like DNA-binding domain superfamily/Winged helix DNA-binding domain"/>
    <property type="match status" value="1"/>
</dbReference>
<gene>
    <name evidence="5" type="ORF">LPB142_16650</name>
</gene>
<dbReference type="PRINTS" id="PR00598">
    <property type="entry name" value="HTHMARR"/>
</dbReference>
<reference evidence="5 6" key="1">
    <citation type="submission" date="2016-10" db="EMBL/GenBank/DDBJ databases">
        <title>Rhodobacter sp. LPB0142, isolated from sea water.</title>
        <authorList>
            <person name="Kim E."/>
            <person name="Yi H."/>
        </authorList>
    </citation>
    <scope>NUCLEOTIDE SEQUENCE [LARGE SCALE GENOMIC DNA]</scope>
    <source>
        <strain evidence="5 6">LPB0142</strain>
    </source>
</reference>
<dbReference type="Pfam" id="PF01047">
    <property type="entry name" value="MarR"/>
    <property type="match status" value="1"/>
</dbReference>
<keyword evidence="1" id="KW-0805">Transcription regulation</keyword>
<organism evidence="5 6">
    <name type="scientific">Rhodobacter xanthinilyticus</name>
    <dbReference type="NCBI Taxonomy" id="1850250"/>
    <lineage>
        <taxon>Bacteria</taxon>
        <taxon>Pseudomonadati</taxon>
        <taxon>Pseudomonadota</taxon>
        <taxon>Alphaproteobacteria</taxon>
        <taxon>Rhodobacterales</taxon>
        <taxon>Rhodobacter group</taxon>
        <taxon>Rhodobacter</taxon>
    </lineage>
</organism>
<dbReference type="PANTHER" id="PTHR33164:SF64">
    <property type="entry name" value="TRANSCRIPTIONAL REGULATOR SLYA"/>
    <property type="match status" value="1"/>
</dbReference>
<evidence type="ECO:0000259" key="4">
    <source>
        <dbReference type="PROSITE" id="PS50995"/>
    </source>
</evidence>
<name>A0A1D9MFU8_9RHOB</name>
<dbReference type="GO" id="GO:0003677">
    <property type="term" value="F:DNA binding"/>
    <property type="evidence" value="ECO:0007669"/>
    <property type="project" value="UniProtKB-KW"/>
</dbReference>
<dbReference type="Proteomes" id="UP000176562">
    <property type="component" value="Chromosome"/>
</dbReference>
<evidence type="ECO:0000256" key="1">
    <source>
        <dbReference type="ARBA" id="ARBA00023015"/>
    </source>
</evidence>
<dbReference type="SMART" id="SM00347">
    <property type="entry name" value="HTH_MARR"/>
    <property type="match status" value="1"/>
</dbReference>
<dbReference type="EMBL" id="CP017781">
    <property type="protein sequence ID" value="AOZ70752.1"/>
    <property type="molecule type" value="Genomic_DNA"/>
</dbReference>
<dbReference type="InterPro" id="IPR036388">
    <property type="entry name" value="WH-like_DNA-bd_sf"/>
</dbReference>
<protein>
    <submittedName>
        <fullName evidence="5">MarR family transcriptional regulator</fullName>
    </submittedName>
</protein>
<dbReference type="InterPro" id="IPR000835">
    <property type="entry name" value="HTH_MarR-typ"/>
</dbReference>
<proteinExistence type="predicted"/>
<evidence type="ECO:0000256" key="3">
    <source>
        <dbReference type="ARBA" id="ARBA00023163"/>
    </source>
</evidence>
<keyword evidence="6" id="KW-1185">Reference proteome</keyword>
<evidence type="ECO:0000313" key="5">
    <source>
        <dbReference type="EMBL" id="AOZ70752.1"/>
    </source>
</evidence>
<dbReference type="AlphaFoldDB" id="A0A1D9MFU8"/>
<dbReference type="KEGG" id="rhp:LPB142_16650"/>
<dbReference type="STRING" id="1850250.LPB142_16650"/>
<dbReference type="GO" id="GO:0006950">
    <property type="term" value="P:response to stress"/>
    <property type="evidence" value="ECO:0007669"/>
    <property type="project" value="TreeGrafter"/>
</dbReference>
<dbReference type="PANTHER" id="PTHR33164">
    <property type="entry name" value="TRANSCRIPTIONAL REGULATOR, MARR FAMILY"/>
    <property type="match status" value="1"/>
</dbReference>
<feature type="domain" description="HTH marR-type" evidence="4">
    <location>
        <begin position="7"/>
        <end position="139"/>
    </location>
</feature>
<dbReference type="InterPro" id="IPR039422">
    <property type="entry name" value="MarR/SlyA-like"/>
</dbReference>
<dbReference type="InterPro" id="IPR036390">
    <property type="entry name" value="WH_DNA-bd_sf"/>
</dbReference>